<protein>
    <submittedName>
        <fullName evidence="1">Uncharacterized protein</fullName>
    </submittedName>
</protein>
<dbReference type="AlphaFoldDB" id="A0AAE8MMT9"/>
<gene>
    <name evidence="1" type="ORF">FTOL_12935</name>
</gene>
<dbReference type="Proteomes" id="UP001187734">
    <property type="component" value="Unassembled WGS sequence"/>
</dbReference>
<accession>A0AAE8MMT9</accession>
<proteinExistence type="predicted"/>
<sequence length="31" mass="3457">MSVFRYCLMSRILASGLYTGKEKDETAGLES</sequence>
<evidence type="ECO:0000313" key="2">
    <source>
        <dbReference type="Proteomes" id="UP001187734"/>
    </source>
</evidence>
<organism evidence="1 2">
    <name type="scientific">Fusarium torulosum</name>
    <dbReference type="NCBI Taxonomy" id="33205"/>
    <lineage>
        <taxon>Eukaryota</taxon>
        <taxon>Fungi</taxon>
        <taxon>Dikarya</taxon>
        <taxon>Ascomycota</taxon>
        <taxon>Pezizomycotina</taxon>
        <taxon>Sordariomycetes</taxon>
        <taxon>Hypocreomycetidae</taxon>
        <taxon>Hypocreales</taxon>
        <taxon>Nectriaceae</taxon>
        <taxon>Fusarium</taxon>
    </lineage>
</organism>
<name>A0AAE8MMT9_9HYPO</name>
<dbReference type="EMBL" id="ONZP01000667">
    <property type="protein sequence ID" value="SPJ89574.1"/>
    <property type="molecule type" value="Genomic_DNA"/>
</dbReference>
<comment type="caution">
    <text evidence="1">The sequence shown here is derived from an EMBL/GenBank/DDBJ whole genome shotgun (WGS) entry which is preliminary data.</text>
</comment>
<evidence type="ECO:0000313" key="1">
    <source>
        <dbReference type="EMBL" id="SPJ89574.1"/>
    </source>
</evidence>
<reference evidence="1" key="1">
    <citation type="submission" date="2018-03" db="EMBL/GenBank/DDBJ databases">
        <authorList>
            <person name="Guldener U."/>
        </authorList>
    </citation>
    <scope>NUCLEOTIDE SEQUENCE</scope>
</reference>
<keyword evidence="2" id="KW-1185">Reference proteome</keyword>